<feature type="binding site" evidence="1">
    <location>
        <position position="393"/>
    </location>
    <ligand>
        <name>Mg(2+)</name>
        <dbReference type="ChEBI" id="CHEBI:18420"/>
        <label>1</label>
    </ligand>
</feature>
<comment type="caution">
    <text evidence="2">The sequence shown here is derived from an EMBL/GenBank/DDBJ whole genome shotgun (WGS) entry which is preliminary data.</text>
</comment>
<dbReference type="RefSeq" id="WP_094220250.1">
    <property type="nucleotide sequence ID" value="NZ_MCGQ01000031.1"/>
</dbReference>
<dbReference type="InterPro" id="IPR036705">
    <property type="entry name" value="Ribosyl_crysJ1_sf"/>
</dbReference>
<evidence type="ECO:0000313" key="3">
    <source>
        <dbReference type="Proteomes" id="UP000215483"/>
    </source>
</evidence>
<proteinExistence type="predicted"/>
<dbReference type="PANTHER" id="PTHR16222:SF12">
    <property type="entry name" value="ADP-RIBOSYLGLYCOHYDROLASE-RELATED"/>
    <property type="match status" value="1"/>
</dbReference>
<organism evidence="2 3">
    <name type="scientific">Streptomyces diastatochromogenes</name>
    <dbReference type="NCBI Taxonomy" id="42236"/>
    <lineage>
        <taxon>Bacteria</taxon>
        <taxon>Bacillati</taxon>
        <taxon>Actinomycetota</taxon>
        <taxon>Actinomycetes</taxon>
        <taxon>Kitasatosporales</taxon>
        <taxon>Streptomycetaceae</taxon>
        <taxon>Streptomyces</taxon>
    </lineage>
</organism>
<dbReference type="InterPro" id="IPR050792">
    <property type="entry name" value="ADP-ribosylglycohydrolase"/>
</dbReference>
<keyword evidence="3" id="KW-1185">Reference proteome</keyword>
<evidence type="ECO:0000256" key="1">
    <source>
        <dbReference type="PIRSR" id="PIRSR605502-1"/>
    </source>
</evidence>
<dbReference type="InterPro" id="IPR005502">
    <property type="entry name" value="Ribosyl_crysJ1"/>
</dbReference>
<evidence type="ECO:0008006" key="4">
    <source>
        <dbReference type="Google" id="ProtNLM"/>
    </source>
</evidence>
<evidence type="ECO:0000313" key="2">
    <source>
        <dbReference type="EMBL" id="OXY91167.1"/>
    </source>
</evidence>
<gene>
    <name evidence="2" type="ORF">BEK98_31440</name>
</gene>
<dbReference type="AlphaFoldDB" id="A0A233S663"/>
<dbReference type="PANTHER" id="PTHR16222">
    <property type="entry name" value="ADP-RIBOSYLGLYCOHYDROLASE"/>
    <property type="match status" value="1"/>
</dbReference>
<dbReference type="Proteomes" id="UP000215483">
    <property type="component" value="Unassembled WGS sequence"/>
</dbReference>
<feature type="binding site" evidence="1">
    <location>
        <position position="396"/>
    </location>
    <ligand>
        <name>Mg(2+)</name>
        <dbReference type="ChEBI" id="CHEBI:18420"/>
        <label>1</label>
    </ligand>
</feature>
<comment type="cofactor">
    <cofactor evidence="1">
        <name>Mg(2+)</name>
        <dbReference type="ChEBI" id="CHEBI:18420"/>
    </cofactor>
    <text evidence="1">Binds 2 magnesium ions per subunit.</text>
</comment>
<protein>
    <recommendedName>
        <fullName evidence="4">ADP-ribosylglycohydrolase</fullName>
    </recommendedName>
</protein>
<reference evidence="2 3" key="1">
    <citation type="submission" date="2016-07" db="EMBL/GenBank/DDBJ databases">
        <title>Draft genome of Streptomyces diastatochromogenes.</title>
        <authorList>
            <person name="Podduturi R."/>
            <person name="Lukassen M.B."/>
            <person name="Clausen N."/>
            <person name="Nielsen J.L."/>
            <person name="Jorgensen N.O."/>
        </authorList>
    </citation>
    <scope>NUCLEOTIDE SEQUENCE [LARGE SCALE GENOMIC DNA]</scope>
    <source>
        <strain evidence="2 3">DSM 40608</strain>
    </source>
</reference>
<accession>A0A233S663</accession>
<dbReference type="GO" id="GO:0046872">
    <property type="term" value="F:metal ion binding"/>
    <property type="evidence" value="ECO:0007669"/>
    <property type="project" value="UniProtKB-KW"/>
</dbReference>
<dbReference type="SUPFAM" id="SSF101478">
    <property type="entry name" value="ADP-ribosylglycohydrolase"/>
    <property type="match status" value="1"/>
</dbReference>
<keyword evidence="1" id="KW-0460">Magnesium</keyword>
<dbReference type="Gene3D" id="1.10.4080.10">
    <property type="entry name" value="ADP-ribosylation/Crystallin J1"/>
    <property type="match status" value="1"/>
</dbReference>
<sequence>MLRLTWVQPEDLLGHELHQARLDGREPSRIEARWRAAGGLEPPERAGASPNRASRYLRLLAEDLLDELADLPSKLAEDEPTDLAKIKALCPDWPPQVSAPAPTPLTLEASWLGRAIGCLLGKPVEKLPLDGIRALAKATGNWPLTTYFTARGVPGDLLAQYPWNRRSATTSLAENIDGMPEDDDLNYPLLNLLLLGRHGRAFTTTDVAQLWLDELPPGRTFTAERIAFRNLLTGIEPPHTARHRNPFREWIGALIRADVHGWTNPGDPGAAAEQAHRDARLTHTANGVYAAMFTAATLAAAATGTHDIHACLHTGRTVVPPRSRLARAIDHALRSARRHQDFDDVVDELHATYSATHHWVHAVPNTALIVAALTHADGDFTGSVCRAVSGGWDTDSAGATAGSIAGLLAGTPGALPERWRAPLKNRLATTVADFDGTGFDTLAHLTHLEATRP</sequence>
<name>A0A233S663_STRDA</name>
<dbReference type="OrthoDB" id="9814159at2"/>
<dbReference type="EMBL" id="MCGQ01000031">
    <property type="protein sequence ID" value="OXY91167.1"/>
    <property type="molecule type" value="Genomic_DNA"/>
</dbReference>
<dbReference type="Pfam" id="PF03747">
    <property type="entry name" value="ADP_ribosyl_GH"/>
    <property type="match status" value="1"/>
</dbReference>
<keyword evidence="1" id="KW-0479">Metal-binding</keyword>
<feature type="binding site" evidence="1">
    <location>
        <position position="395"/>
    </location>
    <ligand>
        <name>Mg(2+)</name>
        <dbReference type="ChEBI" id="CHEBI:18420"/>
        <label>1</label>
    </ligand>
</feature>